<keyword evidence="3 6" id="KW-0812">Transmembrane</keyword>
<evidence type="ECO:0000256" key="2">
    <source>
        <dbReference type="ARBA" id="ARBA00022475"/>
    </source>
</evidence>
<gene>
    <name evidence="7" type="ORF">DTL70_29860</name>
</gene>
<evidence type="ECO:0000256" key="3">
    <source>
        <dbReference type="ARBA" id="ARBA00022692"/>
    </source>
</evidence>
<name>A0A367EDZ4_9ACTN</name>
<evidence type="ECO:0000313" key="7">
    <source>
        <dbReference type="EMBL" id="RCG15567.1"/>
    </source>
</evidence>
<evidence type="ECO:0000313" key="8">
    <source>
        <dbReference type="Proteomes" id="UP000252914"/>
    </source>
</evidence>
<evidence type="ECO:0000256" key="6">
    <source>
        <dbReference type="SAM" id="Phobius"/>
    </source>
</evidence>
<comment type="caution">
    <text evidence="7">The sequence shown here is derived from an EMBL/GenBank/DDBJ whole genome shotgun (WGS) entry which is preliminary data.</text>
</comment>
<proteinExistence type="predicted"/>
<dbReference type="PANTHER" id="PTHR30086:SF20">
    <property type="entry name" value="ARGININE EXPORTER PROTEIN ARGO-RELATED"/>
    <property type="match status" value="1"/>
</dbReference>
<feature type="transmembrane region" description="Helical" evidence="6">
    <location>
        <begin position="48"/>
        <end position="72"/>
    </location>
</feature>
<evidence type="ECO:0000256" key="4">
    <source>
        <dbReference type="ARBA" id="ARBA00022989"/>
    </source>
</evidence>
<feature type="transmembrane region" description="Helical" evidence="6">
    <location>
        <begin position="202"/>
        <end position="218"/>
    </location>
</feature>
<sequence length="220" mass="22601">MSVRGGGREDCRHDRVAALPSGGLFAGDDPGANQLLGLRNAALAGARYALAGVAGRFAAFALLVTMVVSGLGTALARSALAFEIVRWLGVAYLLWLGVTALWNAGAGAGGRGTAAAGPPVRCAVAVRQEFVTALSNPKALLLFASFLPQFLPADAAAFSLVPLAAAYIAVEGVAAVLYIGVGRALRQDGSRLRVPRRRLDQATGAGFLGFGGYLLFAHRP</sequence>
<dbReference type="InterPro" id="IPR001123">
    <property type="entry name" value="LeuE-type"/>
</dbReference>
<dbReference type="Pfam" id="PF01810">
    <property type="entry name" value="LysE"/>
    <property type="match status" value="1"/>
</dbReference>
<keyword evidence="8" id="KW-1185">Reference proteome</keyword>
<keyword evidence="2" id="KW-1003">Cell membrane</keyword>
<accession>A0A367EDZ4</accession>
<dbReference type="GO" id="GO:0005886">
    <property type="term" value="C:plasma membrane"/>
    <property type="evidence" value="ECO:0007669"/>
    <property type="project" value="UniProtKB-SubCell"/>
</dbReference>
<protein>
    <submittedName>
        <fullName evidence="7">LysE family translocator</fullName>
    </submittedName>
</protein>
<dbReference type="PANTHER" id="PTHR30086">
    <property type="entry name" value="ARGININE EXPORTER PROTEIN ARGO"/>
    <property type="match status" value="1"/>
</dbReference>
<evidence type="ECO:0000256" key="5">
    <source>
        <dbReference type="ARBA" id="ARBA00023136"/>
    </source>
</evidence>
<keyword evidence="4 6" id="KW-1133">Transmembrane helix</keyword>
<organism evidence="7 8">
    <name type="scientific">Streptomyces diacarni</name>
    <dbReference type="NCBI Taxonomy" id="2800381"/>
    <lineage>
        <taxon>Bacteria</taxon>
        <taxon>Bacillati</taxon>
        <taxon>Actinomycetota</taxon>
        <taxon>Actinomycetes</taxon>
        <taxon>Kitasatosporales</taxon>
        <taxon>Streptomycetaceae</taxon>
        <taxon>Streptomyces</taxon>
    </lineage>
</organism>
<feature type="transmembrane region" description="Helical" evidence="6">
    <location>
        <begin position="84"/>
        <end position="102"/>
    </location>
</feature>
<dbReference type="AlphaFoldDB" id="A0A367EDZ4"/>
<dbReference type="Proteomes" id="UP000252914">
    <property type="component" value="Unassembled WGS sequence"/>
</dbReference>
<reference evidence="7 8" key="1">
    <citation type="submission" date="2018-06" db="EMBL/GenBank/DDBJ databases">
        <title>Streptomyces reniochalinae sp. nov. and Streptomyces diacarnus sp. nov. from marine sponges.</title>
        <authorList>
            <person name="Li L."/>
        </authorList>
    </citation>
    <scope>NUCLEOTIDE SEQUENCE [LARGE SCALE GENOMIC DNA]</scope>
    <source>
        <strain evidence="7 8">LHW51701</strain>
    </source>
</reference>
<dbReference type="GO" id="GO:0015171">
    <property type="term" value="F:amino acid transmembrane transporter activity"/>
    <property type="evidence" value="ECO:0007669"/>
    <property type="project" value="TreeGrafter"/>
</dbReference>
<comment type="subcellular location">
    <subcellularLocation>
        <location evidence="1">Cell membrane</location>
        <topology evidence="1">Multi-pass membrane protein</topology>
    </subcellularLocation>
</comment>
<evidence type="ECO:0000256" key="1">
    <source>
        <dbReference type="ARBA" id="ARBA00004651"/>
    </source>
</evidence>
<keyword evidence="5 6" id="KW-0472">Membrane</keyword>
<feature type="transmembrane region" description="Helical" evidence="6">
    <location>
        <begin position="155"/>
        <end position="181"/>
    </location>
</feature>
<dbReference type="EMBL" id="QOIN01000066">
    <property type="protein sequence ID" value="RCG15567.1"/>
    <property type="molecule type" value="Genomic_DNA"/>
</dbReference>